<sequence>MDLPSDLNSSPYNKPSPPAYHDGIPMDLRTSPVGPQKLLLPETEAPEQISKALSQKMSAPIAGPSYPPHSRDKSSAPVPSGPKLNPPHQEDPDSDSEDDFMPSLPPDFQPSKPKAAIGPTLPPGFVISDNKNNEESDEDDNNDGLTGPAPLPAHLASKFALENEGVLALKDREERQKELDRIEQQSKLLKREEWMLLPPKELGLQATMDPTQIKARGFKQTSKPHSSSTDRQNNTGSLWTETPAERTQRLADEAIGKREETTKDDGDDLEVSKRKKRDKLMRQQVEEHNVSPMFLDFWKREQGKPKH</sequence>
<name>A0A0L0W3M6_9BASI</name>
<reference evidence="4" key="1">
    <citation type="submission" date="2014-03" db="EMBL/GenBank/DDBJ databases">
        <title>The Genome Sequence of Puccinia striiformis f. sp. tritici PST-78.</title>
        <authorList>
            <consortium name="The Broad Institute Genome Sequencing Platform"/>
            <person name="Cuomo C."/>
            <person name="Hulbert S."/>
            <person name="Chen X."/>
            <person name="Walker B."/>
            <person name="Young S.K."/>
            <person name="Zeng Q."/>
            <person name="Gargeya S."/>
            <person name="Fitzgerald M."/>
            <person name="Haas B."/>
            <person name="Abouelleil A."/>
            <person name="Alvarado L."/>
            <person name="Arachchi H.M."/>
            <person name="Berlin A.M."/>
            <person name="Chapman S.B."/>
            <person name="Goldberg J."/>
            <person name="Griggs A."/>
            <person name="Gujja S."/>
            <person name="Hansen M."/>
            <person name="Howarth C."/>
            <person name="Imamovic A."/>
            <person name="Larimer J."/>
            <person name="McCowan C."/>
            <person name="Montmayeur A."/>
            <person name="Murphy C."/>
            <person name="Neiman D."/>
            <person name="Pearson M."/>
            <person name="Priest M."/>
            <person name="Roberts A."/>
            <person name="Saif S."/>
            <person name="Shea T."/>
            <person name="Sisk P."/>
            <person name="Sykes S."/>
            <person name="Wortman J."/>
            <person name="Nusbaum C."/>
            <person name="Birren B."/>
        </authorList>
    </citation>
    <scope>NUCLEOTIDE SEQUENCE [LARGE SCALE GENOMIC DNA]</scope>
    <source>
        <strain evidence="4">race PST-78</strain>
    </source>
</reference>
<feature type="region of interest" description="Disordered" evidence="1">
    <location>
        <begin position="215"/>
        <end position="288"/>
    </location>
</feature>
<dbReference type="OrthoDB" id="73491at2759"/>
<feature type="domain" description="DUF3752" evidence="2">
    <location>
        <begin position="198"/>
        <end position="289"/>
    </location>
</feature>
<organism evidence="3 4">
    <name type="scientific">Puccinia striiformis f. sp. tritici PST-78</name>
    <dbReference type="NCBI Taxonomy" id="1165861"/>
    <lineage>
        <taxon>Eukaryota</taxon>
        <taxon>Fungi</taxon>
        <taxon>Dikarya</taxon>
        <taxon>Basidiomycota</taxon>
        <taxon>Pucciniomycotina</taxon>
        <taxon>Pucciniomycetes</taxon>
        <taxon>Pucciniales</taxon>
        <taxon>Pucciniaceae</taxon>
        <taxon>Puccinia</taxon>
    </lineage>
</organism>
<feature type="compositionally biased region" description="Basic and acidic residues" evidence="1">
    <location>
        <begin position="243"/>
        <end position="264"/>
    </location>
</feature>
<dbReference type="EMBL" id="AJIL01000005">
    <property type="protein sequence ID" value="KNF05885.1"/>
    <property type="molecule type" value="Genomic_DNA"/>
</dbReference>
<evidence type="ECO:0000259" key="2">
    <source>
        <dbReference type="Pfam" id="PF12572"/>
    </source>
</evidence>
<feature type="compositionally biased region" description="Polar residues" evidence="1">
    <location>
        <begin position="219"/>
        <end position="240"/>
    </location>
</feature>
<accession>A0A0L0W3M6</accession>
<comment type="caution">
    <text evidence="3">The sequence shown here is derived from an EMBL/GenBank/DDBJ whole genome shotgun (WGS) entry which is preliminary data.</text>
</comment>
<protein>
    <recommendedName>
        <fullName evidence="2">DUF3752 domain-containing protein</fullName>
    </recommendedName>
</protein>
<evidence type="ECO:0000313" key="4">
    <source>
        <dbReference type="Proteomes" id="UP000054564"/>
    </source>
</evidence>
<dbReference type="Proteomes" id="UP000054564">
    <property type="component" value="Unassembled WGS sequence"/>
</dbReference>
<dbReference type="PANTHER" id="PTHR46370">
    <property type="entry name" value="GPALPP MOTIFS-CONTAINING PROTEIN 1"/>
    <property type="match status" value="1"/>
</dbReference>
<dbReference type="InterPro" id="IPR022226">
    <property type="entry name" value="DUF3752"/>
</dbReference>
<gene>
    <name evidence="3" type="ORF">PSTG_00879</name>
</gene>
<feature type="region of interest" description="Disordered" evidence="1">
    <location>
        <begin position="1"/>
        <end position="157"/>
    </location>
</feature>
<feature type="compositionally biased region" description="Polar residues" evidence="1">
    <location>
        <begin position="1"/>
        <end position="13"/>
    </location>
</feature>
<dbReference type="PANTHER" id="PTHR46370:SF1">
    <property type="entry name" value="GPALPP MOTIFS-CONTAINING PROTEIN 1"/>
    <property type="match status" value="1"/>
</dbReference>
<dbReference type="AlphaFoldDB" id="A0A0L0W3M6"/>
<proteinExistence type="predicted"/>
<dbReference type="Pfam" id="PF12572">
    <property type="entry name" value="DUF3752"/>
    <property type="match status" value="1"/>
</dbReference>
<evidence type="ECO:0000256" key="1">
    <source>
        <dbReference type="SAM" id="MobiDB-lite"/>
    </source>
</evidence>
<dbReference type="InterPro" id="IPR046331">
    <property type="entry name" value="GPAM1-like"/>
</dbReference>
<evidence type="ECO:0000313" key="3">
    <source>
        <dbReference type="EMBL" id="KNF05885.1"/>
    </source>
</evidence>
<keyword evidence="4" id="KW-1185">Reference proteome</keyword>